<dbReference type="InterPro" id="IPR009071">
    <property type="entry name" value="HMG_box_dom"/>
</dbReference>
<keyword evidence="1 2" id="KW-0238">DNA-binding</keyword>
<dbReference type="GeneID" id="27326074"/>
<dbReference type="PANTHER" id="PTHR48112">
    <property type="entry name" value="HIGH MOBILITY GROUP PROTEIN DSP1"/>
    <property type="match status" value="1"/>
</dbReference>
<sequence>MTATTSFSRALSRQLLPGGPRPFTRPHSTLLRVSCNCTSESARSFSLRHRANLSAVFGHARTYATAVQKKAPAKPKTRAAAAKKRTSTKATAKKTVAKKPKKKVVKKVKPKVKKVAPEVALRRKERLANSELRAAALLTRPKQLPSTAYLVLVSQISTKGSQLQQIIQSASEKYKTLSPEERESLNHTANANKAKNEIEYKKWVESHDPLTIKKANNARNKLRKQAKAAGKAKVYSHIQDDRLVKPPTNAYNFFFQERVASGDLKGLSLAEGGILVGKEWKALSADEKERYKGLESADKDRYIEEHKSVYGIDAPFLTASKA</sequence>
<dbReference type="RefSeq" id="XP_016220132.1">
    <property type="nucleotide sequence ID" value="XM_016373221.1"/>
</dbReference>
<dbReference type="GO" id="GO:0005634">
    <property type="term" value="C:nucleus"/>
    <property type="evidence" value="ECO:0007669"/>
    <property type="project" value="UniProtKB-UniRule"/>
</dbReference>
<dbReference type="SMART" id="SM00398">
    <property type="entry name" value="HMG"/>
    <property type="match status" value="2"/>
</dbReference>
<protein>
    <recommendedName>
        <fullName evidence="4">HMG box domain-containing protein</fullName>
    </recommendedName>
</protein>
<feature type="region of interest" description="Disordered" evidence="3">
    <location>
        <begin position="72"/>
        <end position="99"/>
    </location>
</feature>
<evidence type="ECO:0000313" key="6">
    <source>
        <dbReference type="Proteomes" id="UP000054302"/>
    </source>
</evidence>
<dbReference type="VEuPathDB" id="FungiDB:PV10_08229"/>
<name>A0A0D1ZP83_EXOME</name>
<gene>
    <name evidence="5" type="ORF">PV10_08229</name>
</gene>
<dbReference type="AlphaFoldDB" id="A0A0D1ZP83"/>
<evidence type="ECO:0000256" key="1">
    <source>
        <dbReference type="ARBA" id="ARBA00023125"/>
    </source>
</evidence>
<feature type="compositionally biased region" description="Polar residues" evidence="3">
    <location>
        <begin position="1"/>
        <end position="11"/>
    </location>
</feature>
<dbReference type="OMA" id="WVKSHTP"/>
<evidence type="ECO:0000256" key="2">
    <source>
        <dbReference type="PROSITE-ProRule" id="PRU00267"/>
    </source>
</evidence>
<dbReference type="Gene3D" id="1.10.30.10">
    <property type="entry name" value="High mobility group box domain"/>
    <property type="match status" value="2"/>
</dbReference>
<reference evidence="5 6" key="1">
    <citation type="submission" date="2015-01" db="EMBL/GenBank/DDBJ databases">
        <title>The Genome Sequence of Exophiala mesophila CBS40295.</title>
        <authorList>
            <consortium name="The Broad Institute Genomics Platform"/>
            <person name="Cuomo C."/>
            <person name="de Hoog S."/>
            <person name="Gorbushina A."/>
            <person name="Stielow B."/>
            <person name="Teixiera M."/>
            <person name="Abouelleil A."/>
            <person name="Chapman S.B."/>
            <person name="Priest M."/>
            <person name="Young S.K."/>
            <person name="Wortman J."/>
            <person name="Nusbaum C."/>
            <person name="Birren B."/>
        </authorList>
    </citation>
    <scope>NUCLEOTIDE SEQUENCE [LARGE SCALE GENOMIC DNA]</scope>
    <source>
        <strain evidence="5 6">CBS 40295</strain>
    </source>
</reference>
<dbReference type="Pfam" id="PF00505">
    <property type="entry name" value="HMG_box"/>
    <property type="match status" value="1"/>
</dbReference>
<dbReference type="GO" id="GO:0003677">
    <property type="term" value="F:DNA binding"/>
    <property type="evidence" value="ECO:0007669"/>
    <property type="project" value="UniProtKB-UniRule"/>
</dbReference>
<evidence type="ECO:0000256" key="3">
    <source>
        <dbReference type="SAM" id="MobiDB-lite"/>
    </source>
</evidence>
<evidence type="ECO:0000259" key="4">
    <source>
        <dbReference type="PROSITE" id="PS50118"/>
    </source>
</evidence>
<keyword evidence="6" id="KW-1185">Reference proteome</keyword>
<keyword evidence="2" id="KW-0539">Nucleus</keyword>
<dbReference type="STRING" id="212818.A0A0D1ZP83"/>
<organism evidence="5 6">
    <name type="scientific">Exophiala mesophila</name>
    <name type="common">Black yeast-like fungus</name>
    <dbReference type="NCBI Taxonomy" id="212818"/>
    <lineage>
        <taxon>Eukaryota</taxon>
        <taxon>Fungi</taxon>
        <taxon>Dikarya</taxon>
        <taxon>Ascomycota</taxon>
        <taxon>Pezizomycotina</taxon>
        <taxon>Eurotiomycetes</taxon>
        <taxon>Chaetothyriomycetidae</taxon>
        <taxon>Chaetothyriales</taxon>
        <taxon>Herpotrichiellaceae</taxon>
        <taxon>Exophiala</taxon>
    </lineage>
</organism>
<dbReference type="CDD" id="cd00084">
    <property type="entry name" value="HMG-box_SF"/>
    <property type="match status" value="1"/>
</dbReference>
<dbReference type="OrthoDB" id="1919336at2759"/>
<feature type="DNA-binding region" description="HMG box" evidence="2">
    <location>
        <begin position="244"/>
        <end position="310"/>
    </location>
</feature>
<dbReference type="EMBL" id="KN847525">
    <property type="protein sequence ID" value="KIV88558.1"/>
    <property type="molecule type" value="Genomic_DNA"/>
</dbReference>
<dbReference type="PANTHER" id="PTHR48112:SF22">
    <property type="entry name" value="MITOCHONDRIAL TRANSCRIPTION FACTOR A, ISOFORM B"/>
    <property type="match status" value="1"/>
</dbReference>
<feature type="region of interest" description="Disordered" evidence="3">
    <location>
        <begin position="1"/>
        <end position="23"/>
    </location>
</feature>
<dbReference type="HOGENOM" id="CLU_048021_1_0_1"/>
<dbReference type="SUPFAM" id="SSF47095">
    <property type="entry name" value="HMG-box"/>
    <property type="match status" value="2"/>
</dbReference>
<dbReference type="Proteomes" id="UP000054302">
    <property type="component" value="Unassembled WGS sequence"/>
</dbReference>
<dbReference type="PROSITE" id="PS50118">
    <property type="entry name" value="HMG_BOX_2"/>
    <property type="match status" value="1"/>
</dbReference>
<evidence type="ECO:0000313" key="5">
    <source>
        <dbReference type="EMBL" id="KIV88558.1"/>
    </source>
</evidence>
<proteinExistence type="predicted"/>
<dbReference type="InterPro" id="IPR036910">
    <property type="entry name" value="HMG_box_dom_sf"/>
</dbReference>
<feature type="domain" description="HMG box" evidence="4">
    <location>
        <begin position="244"/>
        <end position="310"/>
    </location>
</feature>
<dbReference type="InterPro" id="IPR050342">
    <property type="entry name" value="HMGB"/>
</dbReference>
<accession>A0A0D1ZP83</accession>